<dbReference type="EMBL" id="JABWUV010000032">
    <property type="protein sequence ID" value="KAF6273558.1"/>
    <property type="molecule type" value="Genomic_DNA"/>
</dbReference>
<name>A0A7J7RBS8_MYOMY</name>
<evidence type="ECO:0000313" key="3">
    <source>
        <dbReference type="Proteomes" id="UP000527355"/>
    </source>
</evidence>
<protein>
    <submittedName>
        <fullName evidence="2">Uncharacterized protein</fullName>
    </submittedName>
</protein>
<gene>
    <name evidence="2" type="ORF">mMyoMyo1_010843</name>
</gene>
<dbReference type="AlphaFoldDB" id="A0A7J7RBS8"/>
<reference evidence="2 3" key="1">
    <citation type="journal article" date="2020" name="Nature">
        <title>Six reference-quality genomes reveal evolution of bat adaptations.</title>
        <authorList>
            <person name="Jebb D."/>
            <person name="Huang Z."/>
            <person name="Pippel M."/>
            <person name="Hughes G.M."/>
            <person name="Lavrichenko K."/>
            <person name="Devanna P."/>
            <person name="Winkler S."/>
            <person name="Jermiin L.S."/>
            <person name="Skirmuntt E.C."/>
            <person name="Katzourakis A."/>
            <person name="Burkitt-Gray L."/>
            <person name="Ray D.A."/>
            <person name="Sullivan K.A.M."/>
            <person name="Roscito J.G."/>
            <person name="Kirilenko B.M."/>
            <person name="Davalos L.M."/>
            <person name="Corthals A.P."/>
            <person name="Power M.L."/>
            <person name="Jones G."/>
            <person name="Ransome R.D."/>
            <person name="Dechmann D.K.N."/>
            <person name="Locatelli A.G."/>
            <person name="Puechmaille S.J."/>
            <person name="Fedrigo O."/>
            <person name="Jarvis E.D."/>
            <person name="Hiller M."/>
            <person name="Vernes S.C."/>
            <person name="Myers E.W."/>
            <person name="Teeling E.C."/>
        </authorList>
    </citation>
    <scope>NUCLEOTIDE SEQUENCE [LARGE SCALE GENOMIC DNA]</scope>
    <source>
        <strain evidence="2">MMyoMyo1</strain>
        <tissue evidence="2">Flight muscle</tissue>
    </source>
</reference>
<accession>A0A7J7RBS8</accession>
<feature type="compositionally biased region" description="Low complexity" evidence="1">
    <location>
        <begin position="90"/>
        <end position="101"/>
    </location>
</feature>
<comment type="caution">
    <text evidence="2">The sequence shown here is derived from an EMBL/GenBank/DDBJ whole genome shotgun (WGS) entry which is preliminary data.</text>
</comment>
<feature type="region of interest" description="Disordered" evidence="1">
    <location>
        <begin position="89"/>
        <end position="122"/>
    </location>
</feature>
<dbReference type="Proteomes" id="UP000527355">
    <property type="component" value="Unassembled WGS sequence"/>
</dbReference>
<sequence length="122" mass="13052">MGWHKGTCMRAGVWGRLGARLPSLGPWRKGDLPGLPVKRGKRGPVPLGDWTLESNLTLYCTEGSGVLGIPLWPRGGWWDTLHSGSRKLAPGDAPCPGAGAASRRVGQGDAEAALPHRLRNRQ</sequence>
<organism evidence="2 3">
    <name type="scientific">Myotis myotis</name>
    <name type="common">Greater mouse-eared bat</name>
    <name type="synonym">Vespertilio myotis</name>
    <dbReference type="NCBI Taxonomy" id="51298"/>
    <lineage>
        <taxon>Eukaryota</taxon>
        <taxon>Metazoa</taxon>
        <taxon>Chordata</taxon>
        <taxon>Craniata</taxon>
        <taxon>Vertebrata</taxon>
        <taxon>Euteleostomi</taxon>
        <taxon>Mammalia</taxon>
        <taxon>Eutheria</taxon>
        <taxon>Laurasiatheria</taxon>
        <taxon>Chiroptera</taxon>
        <taxon>Yangochiroptera</taxon>
        <taxon>Vespertilionidae</taxon>
        <taxon>Myotis</taxon>
    </lineage>
</organism>
<evidence type="ECO:0000313" key="2">
    <source>
        <dbReference type="EMBL" id="KAF6273558.1"/>
    </source>
</evidence>
<evidence type="ECO:0000256" key="1">
    <source>
        <dbReference type="SAM" id="MobiDB-lite"/>
    </source>
</evidence>
<proteinExistence type="predicted"/>
<keyword evidence="3" id="KW-1185">Reference proteome</keyword>